<feature type="repeat" description="PPR" evidence="3">
    <location>
        <begin position="212"/>
        <end position="246"/>
    </location>
</feature>
<dbReference type="InterPro" id="IPR011990">
    <property type="entry name" value="TPR-like_helical_dom_sf"/>
</dbReference>
<dbReference type="Gene3D" id="1.25.40.10">
    <property type="entry name" value="Tetratricopeptide repeat domain"/>
    <property type="match status" value="4"/>
</dbReference>
<name>A0ABR2LCA8_9ASPA</name>
<keyword evidence="2" id="KW-0677">Repeat</keyword>
<feature type="repeat" description="PPR" evidence="3">
    <location>
        <begin position="177"/>
        <end position="211"/>
    </location>
</feature>
<feature type="repeat" description="PPR" evidence="3">
    <location>
        <begin position="141"/>
        <end position="171"/>
    </location>
</feature>
<dbReference type="Pfam" id="PF13041">
    <property type="entry name" value="PPR_2"/>
    <property type="match status" value="3"/>
</dbReference>
<dbReference type="Pfam" id="PF13812">
    <property type="entry name" value="PPR_3"/>
    <property type="match status" value="1"/>
</dbReference>
<organism evidence="4 5">
    <name type="scientific">Platanthera guangdongensis</name>
    <dbReference type="NCBI Taxonomy" id="2320717"/>
    <lineage>
        <taxon>Eukaryota</taxon>
        <taxon>Viridiplantae</taxon>
        <taxon>Streptophyta</taxon>
        <taxon>Embryophyta</taxon>
        <taxon>Tracheophyta</taxon>
        <taxon>Spermatophyta</taxon>
        <taxon>Magnoliopsida</taxon>
        <taxon>Liliopsida</taxon>
        <taxon>Asparagales</taxon>
        <taxon>Orchidaceae</taxon>
        <taxon>Orchidoideae</taxon>
        <taxon>Orchideae</taxon>
        <taxon>Orchidinae</taxon>
        <taxon>Platanthera</taxon>
    </lineage>
</organism>
<evidence type="ECO:0000256" key="2">
    <source>
        <dbReference type="ARBA" id="ARBA00022737"/>
    </source>
</evidence>
<protein>
    <submittedName>
        <fullName evidence="4">Pentatricopeptide repeat-containing protein</fullName>
    </submittedName>
</protein>
<comment type="similarity">
    <text evidence="1">Belongs to the PPR family. P subfamily.</text>
</comment>
<evidence type="ECO:0000256" key="3">
    <source>
        <dbReference type="PROSITE-ProRule" id="PRU00708"/>
    </source>
</evidence>
<dbReference type="PANTHER" id="PTHR47447:SF27">
    <property type="entry name" value="PENTACOTRIPEPTIDE-REPEAT REGION OF PRORP DOMAIN-CONTAINING PROTEIN"/>
    <property type="match status" value="1"/>
</dbReference>
<dbReference type="EMBL" id="JBBWWR010000021">
    <property type="protein sequence ID" value="KAK8937720.1"/>
    <property type="molecule type" value="Genomic_DNA"/>
</dbReference>
<gene>
    <name evidence="4" type="ORF">KSP40_PGU019071</name>
</gene>
<evidence type="ECO:0000313" key="4">
    <source>
        <dbReference type="EMBL" id="KAK8937720.1"/>
    </source>
</evidence>
<keyword evidence="5" id="KW-1185">Reference proteome</keyword>
<sequence length="555" mass="63098">MLPSASYGRTCIAAGFHSLSIAGNPKKSLKPRSLPPPTTAFMWETIHKISSILRSLPWDSAREELRLFPIRWDSFTVNRVLKTHPPMEKSWLFFNWAGQLPGFKHDHFTYTTMLDIFGEAGRIASMRQILSEMEEKGLKIDAVTYTSVMHWLAKDGDFQGALEAWEEMRGRRGCFLTVVSYTAFMKVLFDYGRPQEAAEVYQEMLESGLRPNCHTYTAMMEYLVTVGLFKDALEIMNEMQEAGVQPDKATCNILVQKCSMAGQTSMITHILQYMKESSLVLRLPVFLEALEAFRSSGESDHLLREVHPHLSLEGIKEELLESEVTFYDPNYCVDRSIIINFLARRNLVAIDHLLREMRMDSETLSAIVLANCENLRPYGALLAFHRSVEAGLKLERNAYVSLIGLLIRAKSYHVVMKIVEEMLHIGITFGTYLLSLLIYQLGCAGFSDASANIFTALPEDHSSSTYTALINALFQAGDVEKSLEFYSRMRGESVPVSCGTYEVLIAGLERAGRIHDANMYRKEKRSLQWHDFSKPRILAEEIFCNRFFGSSHYTE</sequence>
<evidence type="ECO:0000313" key="5">
    <source>
        <dbReference type="Proteomes" id="UP001412067"/>
    </source>
</evidence>
<accession>A0ABR2LCA8</accession>
<comment type="caution">
    <text evidence="4">The sequence shown here is derived from an EMBL/GenBank/DDBJ whole genome shotgun (WGS) entry which is preliminary data.</text>
</comment>
<dbReference type="PANTHER" id="PTHR47447">
    <property type="entry name" value="OS03G0856100 PROTEIN"/>
    <property type="match status" value="1"/>
</dbReference>
<feature type="repeat" description="PPR" evidence="3">
    <location>
        <begin position="462"/>
        <end position="496"/>
    </location>
</feature>
<feature type="repeat" description="PPR" evidence="3">
    <location>
        <begin position="106"/>
        <end position="140"/>
    </location>
</feature>
<evidence type="ECO:0000256" key="1">
    <source>
        <dbReference type="ARBA" id="ARBA00007626"/>
    </source>
</evidence>
<dbReference type="PROSITE" id="PS51375">
    <property type="entry name" value="PPR"/>
    <property type="match status" value="5"/>
</dbReference>
<dbReference type="Proteomes" id="UP001412067">
    <property type="component" value="Unassembled WGS sequence"/>
</dbReference>
<dbReference type="NCBIfam" id="TIGR00756">
    <property type="entry name" value="PPR"/>
    <property type="match status" value="5"/>
</dbReference>
<dbReference type="InterPro" id="IPR002885">
    <property type="entry name" value="PPR_rpt"/>
</dbReference>
<reference evidence="4 5" key="1">
    <citation type="journal article" date="2022" name="Nat. Plants">
        <title>Genomes of leafy and leafless Platanthera orchids illuminate the evolution of mycoheterotrophy.</title>
        <authorList>
            <person name="Li M.H."/>
            <person name="Liu K.W."/>
            <person name="Li Z."/>
            <person name="Lu H.C."/>
            <person name="Ye Q.L."/>
            <person name="Zhang D."/>
            <person name="Wang J.Y."/>
            <person name="Li Y.F."/>
            <person name="Zhong Z.M."/>
            <person name="Liu X."/>
            <person name="Yu X."/>
            <person name="Liu D.K."/>
            <person name="Tu X.D."/>
            <person name="Liu B."/>
            <person name="Hao Y."/>
            <person name="Liao X.Y."/>
            <person name="Jiang Y.T."/>
            <person name="Sun W.H."/>
            <person name="Chen J."/>
            <person name="Chen Y.Q."/>
            <person name="Ai Y."/>
            <person name="Zhai J.W."/>
            <person name="Wu S.S."/>
            <person name="Zhou Z."/>
            <person name="Hsiao Y.Y."/>
            <person name="Wu W.L."/>
            <person name="Chen Y.Y."/>
            <person name="Lin Y.F."/>
            <person name="Hsu J.L."/>
            <person name="Li C.Y."/>
            <person name="Wang Z.W."/>
            <person name="Zhao X."/>
            <person name="Zhong W.Y."/>
            <person name="Ma X.K."/>
            <person name="Ma L."/>
            <person name="Huang J."/>
            <person name="Chen G.Z."/>
            <person name="Huang M.Z."/>
            <person name="Huang L."/>
            <person name="Peng D.H."/>
            <person name="Luo Y.B."/>
            <person name="Zou S.Q."/>
            <person name="Chen S.P."/>
            <person name="Lan S."/>
            <person name="Tsai W.C."/>
            <person name="Van de Peer Y."/>
            <person name="Liu Z.J."/>
        </authorList>
    </citation>
    <scope>NUCLEOTIDE SEQUENCE [LARGE SCALE GENOMIC DNA]</scope>
    <source>
        <strain evidence="4">Lor288</strain>
    </source>
</reference>
<proteinExistence type="inferred from homology"/>
<dbReference type="SUPFAM" id="SSF48452">
    <property type="entry name" value="TPR-like"/>
    <property type="match status" value="1"/>
</dbReference>